<dbReference type="AlphaFoldDB" id="A0AAD4D4X0"/>
<feature type="region of interest" description="Disordered" evidence="1">
    <location>
        <begin position="1"/>
        <end position="32"/>
    </location>
</feature>
<evidence type="ECO:0000256" key="1">
    <source>
        <dbReference type="SAM" id="MobiDB-lite"/>
    </source>
</evidence>
<comment type="caution">
    <text evidence="2">The sequence shown here is derived from an EMBL/GenBank/DDBJ whole genome shotgun (WGS) entry which is preliminary data.</text>
</comment>
<protein>
    <submittedName>
        <fullName evidence="2">Uncharacterized protein</fullName>
    </submittedName>
</protein>
<organism evidence="2 3">
    <name type="scientific">Linnemannia exigua</name>
    <dbReference type="NCBI Taxonomy" id="604196"/>
    <lineage>
        <taxon>Eukaryota</taxon>
        <taxon>Fungi</taxon>
        <taxon>Fungi incertae sedis</taxon>
        <taxon>Mucoromycota</taxon>
        <taxon>Mortierellomycotina</taxon>
        <taxon>Mortierellomycetes</taxon>
        <taxon>Mortierellales</taxon>
        <taxon>Mortierellaceae</taxon>
        <taxon>Linnemannia</taxon>
    </lineage>
</organism>
<keyword evidence="3" id="KW-1185">Reference proteome</keyword>
<evidence type="ECO:0000313" key="2">
    <source>
        <dbReference type="EMBL" id="KAG0265652.1"/>
    </source>
</evidence>
<proteinExistence type="predicted"/>
<sequence>MSSKGAFVEAGADGKNLYAPPPRQQQSDSDAPVATVAANALFLGNNTNRSRYMYCSNPSCYSYNACFSSTESKANSSHLRTSCPQHSPVSSLSAVRSSSSLSPSSSASSGTNTYFPSNVYPSPELSDIDDDIADPVLDNNGQADSGAIQQPGRQDLRRRPSLDPLALTDVEQHRTKRFRQTLLSPRSVRTNMQIPTPIFSRSRLSIRSPSPHLVCPPAPRLAHAVLPGLTMSLPCLSDALDHTHLDDDDLTVVSDIVLSSSPLSSSSTTVLSTTNGSHTPLHPSFLDSPPYHPADVFPDNNEDWHEQVVEFDWASSTDEDDRKTAFSDSTYWSGIDCKDESLSELETCFGLDGMDSPPYQPTDYNELNPALDPQETRWFEQPTLPPHCHRDSSPPYVPFDYNTLNAEIDPNEDRYFEQSCVKYVGVKEDYGFDSAFDGDVSSNDMPISDDDF</sequence>
<dbReference type="Proteomes" id="UP001194580">
    <property type="component" value="Unassembled WGS sequence"/>
</dbReference>
<feature type="compositionally biased region" description="Polar residues" evidence="1">
    <location>
        <begin position="76"/>
        <end position="85"/>
    </location>
</feature>
<accession>A0AAD4D4X0</accession>
<gene>
    <name evidence="2" type="ORF">BGZ95_003258</name>
</gene>
<dbReference type="EMBL" id="JAAAIL010001732">
    <property type="protein sequence ID" value="KAG0265652.1"/>
    <property type="molecule type" value="Genomic_DNA"/>
</dbReference>
<feature type="region of interest" description="Disordered" evidence="1">
    <location>
        <begin position="76"/>
        <end position="160"/>
    </location>
</feature>
<reference evidence="2" key="1">
    <citation type="journal article" date="2020" name="Fungal Divers.">
        <title>Resolving the Mortierellaceae phylogeny through synthesis of multi-gene phylogenetics and phylogenomics.</title>
        <authorList>
            <person name="Vandepol N."/>
            <person name="Liber J."/>
            <person name="Desiro A."/>
            <person name="Na H."/>
            <person name="Kennedy M."/>
            <person name="Barry K."/>
            <person name="Grigoriev I.V."/>
            <person name="Miller A.N."/>
            <person name="O'Donnell K."/>
            <person name="Stajich J.E."/>
            <person name="Bonito G."/>
        </authorList>
    </citation>
    <scope>NUCLEOTIDE SEQUENCE</scope>
    <source>
        <strain evidence="2">NRRL 28262</strain>
    </source>
</reference>
<evidence type="ECO:0000313" key="3">
    <source>
        <dbReference type="Proteomes" id="UP001194580"/>
    </source>
</evidence>
<name>A0AAD4D4X0_9FUNG</name>
<feature type="compositionally biased region" description="Polar residues" evidence="1">
    <location>
        <begin position="110"/>
        <end position="120"/>
    </location>
</feature>
<feature type="compositionally biased region" description="Polar residues" evidence="1">
    <location>
        <begin position="139"/>
        <end position="152"/>
    </location>
</feature>
<feature type="compositionally biased region" description="Low complexity" evidence="1">
    <location>
        <begin position="87"/>
        <end position="109"/>
    </location>
</feature>